<accession>A0A0R0D6W9</accession>
<keyword evidence="1" id="KW-0472">Membrane</keyword>
<reference evidence="2 3" key="1">
    <citation type="submission" date="2015-05" db="EMBL/GenBank/DDBJ databases">
        <title>Genome sequencing and analysis of members of genus Stenotrophomonas.</title>
        <authorList>
            <person name="Patil P.P."/>
            <person name="Midha S."/>
            <person name="Patil P.B."/>
        </authorList>
    </citation>
    <scope>NUCLEOTIDE SEQUENCE [LARGE SCALE GENOMIC DNA]</scope>
    <source>
        <strain evidence="2 3">DSM 21508</strain>
    </source>
</reference>
<feature type="transmembrane region" description="Helical" evidence="1">
    <location>
        <begin position="81"/>
        <end position="105"/>
    </location>
</feature>
<comment type="caution">
    <text evidence="2">The sequence shown here is derived from an EMBL/GenBank/DDBJ whole genome shotgun (WGS) entry which is preliminary data.</text>
</comment>
<sequence length="117" mass="12323">MQGTDLLMTVLSLVGVRLPVLIALTIGVVWVMDVPRGPVRSGALAGLLLLAVTTVVGLLASMLPMVLVSMGRYESISGMNMIFGVVHFVLSLIEAFGLVLVVWALTRALRGGVPRPA</sequence>
<keyword evidence="1" id="KW-0812">Transmembrane</keyword>
<feature type="transmembrane region" description="Helical" evidence="1">
    <location>
        <begin position="43"/>
        <end position="69"/>
    </location>
</feature>
<name>A0A0R0D6W9_9GAMM</name>
<evidence type="ECO:0000313" key="3">
    <source>
        <dbReference type="Proteomes" id="UP000051386"/>
    </source>
</evidence>
<proteinExistence type="predicted"/>
<evidence type="ECO:0000313" key="2">
    <source>
        <dbReference type="EMBL" id="KRG73569.1"/>
    </source>
</evidence>
<dbReference type="Proteomes" id="UP000051386">
    <property type="component" value="Unassembled WGS sequence"/>
</dbReference>
<keyword evidence="3" id="KW-1185">Reference proteome</keyword>
<evidence type="ECO:0000256" key="1">
    <source>
        <dbReference type="SAM" id="Phobius"/>
    </source>
</evidence>
<dbReference type="EMBL" id="LDJK01000043">
    <property type="protein sequence ID" value="KRG73569.1"/>
    <property type="molecule type" value="Genomic_DNA"/>
</dbReference>
<feature type="transmembrane region" description="Helical" evidence="1">
    <location>
        <begin position="6"/>
        <end position="31"/>
    </location>
</feature>
<dbReference type="AlphaFoldDB" id="A0A0R0D6W9"/>
<dbReference type="PATRIC" id="fig|517011.3.peg.1791"/>
<keyword evidence="1" id="KW-1133">Transmembrane helix</keyword>
<organism evidence="2 3">
    <name type="scientific">Stenotrophomonas chelatiphaga</name>
    <dbReference type="NCBI Taxonomy" id="517011"/>
    <lineage>
        <taxon>Bacteria</taxon>
        <taxon>Pseudomonadati</taxon>
        <taxon>Pseudomonadota</taxon>
        <taxon>Gammaproteobacteria</taxon>
        <taxon>Lysobacterales</taxon>
        <taxon>Lysobacteraceae</taxon>
        <taxon>Stenotrophomonas</taxon>
    </lineage>
</organism>
<gene>
    <name evidence="2" type="ORF">ABB28_10390</name>
</gene>
<protein>
    <submittedName>
        <fullName evidence="2">Membrane protein</fullName>
    </submittedName>
</protein>